<dbReference type="GO" id="GO:0003677">
    <property type="term" value="F:DNA binding"/>
    <property type="evidence" value="ECO:0007669"/>
    <property type="project" value="UniProtKB-KW"/>
</dbReference>
<dbReference type="Pfam" id="PF08281">
    <property type="entry name" value="Sigma70_r4_2"/>
    <property type="match status" value="1"/>
</dbReference>
<dbReference type="InterPro" id="IPR014284">
    <property type="entry name" value="RNA_pol_sigma-70_dom"/>
</dbReference>
<dbReference type="EMBL" id="CP065602">
    <property type="protein sequence ID" value="QPQ94684.1"/>
    <property type="molecule type" value="Genomic_DNA"/>
</dbReference>
<keyword evidence="5" id="KW-0804">Transcription</keyword>
<geneLocation type="plasmid" evidence="10 11">
    <name>unnamed1</name>
</geneLocation>
<feature type="domain" description="RNA polymerase sigma factor 70 region 4 type 2" evidence="7">
    <location>
        <begin position="130"/>
        <end position="181"/>
    </location>
</feature>
<proteinExistence type="inferred from homology"/>
<dbReference type="InterPro" id="IPR039425">
    <property type="entry name" value="RNA_pol_sigma-70-like"/>
</dbReference>
<feature type="domain" description="RNA polymerase sigma-70 region 2" evidence="6">
    <location>
        <begin position="30"/>
        <end position="98"/>
    </location>
</feature>
<dbReference type="EMBL" id="CP099584">
    <property type="protein sequence ID" value="USS44190.1"/>
    <property type="molecule type" value="Genomic_DNA"/>
</dbReference>
<dbReference type="NCBIfam" id="TIGR02937">
    <property type="entry name" value="sigma70-ECF"/>
    <property type="match status" value="1"/>
</dbReference>
<keyword evidence="8" id="KW-0614">Plasmid</keyword>
<dbReference type="Proteomes" id="UP000594892">
    <property type="component" value="Plasmid unnamed1"/>
</dbReference>
<dbReference type="InterPro" id="IPR013325">
    <property type="entry name" value="RNA_pol_sigma_r2"/>
</dbReference>
<evidence type="ECO:0000256" key="1">
    <source>
        <dbReference type="ARBA" id="ARBA00010641"/>
    </source>
</evidence>
<keyword evidence="4" id="KW-0238">DNA-binding</keyword>
<dbReference type="SUPFAM" id="SSF88659">
    <property type="entry name" value="Sigma3 and sigma4 domains of RNA polymerase sigma factors"/>
    <property type="match status" value="1"/>
</dbReference>
<dbReference type="Pfam" id="PF04542">
    <property type="entry name" value="Sigma70_r2"/>
    <property type="match status" value="1"/>
</dbReference>
<evidence type="ECO:0000256" key="4">
    <source>
        <dbReference type="ARBA" id="ARBA00023125"/>
    </source>
</evidence>
<sequence>MNVDDQRDSRWVALTKAAQAGDPISYATLLREVSPFLRRVARQGWPRGNAADIEDVVQETLLTLHAVRHTFDPTRPFTPWLLSLLQRRIADGVRKRARICRHEIGTDLSDVTYSIEPANTAHERQADSSDLRRAISQLPPGQRQAIELLKLREMSLKQAAAATGLSIAALKVATHRGLKALRLILPVGK</sequence>
<evidence type="ECO:0000256" key="5">
    <source>
        <dbReference type="ARBA" id="ARBA00023163"/>
    </source>
</evidence>
<dbReference type="PANTHER" id="PTHR43133:SF58">
    <property type="entry name" value="ECF RNA POLYMERASE SIGMA FACTOR SIGD"/>
    <property type="match status" value="1"/>
</dbReference>
<dbReference type="GO" id="GO:0006352">
    <property type="term" value="P:DNA-templated transcription initiation"/>
    <property type="evidence" value="ECO:0007669"/>
    <property type="project" value="InterPro"/>
</dbReference>
<accession>A0AAP9Y6I1</accession>
<gene>
    <name evidence="8" type="ORF">I6H06_29165</name>
    <name evidence="9" type="ORF">NFI99_12970</name>
</gene>
<dbReference type="RefSeq" id="WP_012732770.1">
    <property type="nucleotide sequence ID" value="NZ_CP021076.1"/>
</dbReference>
<evidence type="ECO:0000256" key="3">
    <source>
        <dbReference type="ARBA" id="ARBA00023082"/>
    </source>
</evidence>
<evidence type="ECO:0000313" key="8">
    <source>
        <dbReference type="EMBL" id="QPQ94684.1"/>
    </source>
</evidence>
<dbReference type="GO" id="GO:0016987">
    <property type="term" value="F:sigma factor activity"/>
    <property type="evidence" value="ECO:0007669"/>
    <property type="project" value="UniProtKB-KW"/>
</dbReference>
<keyword evidence="2" id="KW-0805">Transcription regulation</keyword>
<dbReference type="PANTHER" id="PTHR43133">
    <property type="entry name" value="RNA POLYMERASE ECF-TYPE SIGMA FACTO"/>
    <property type="match status" value="1"/>
</dbReference>
<evidence type="ECO:0000256" key="2">
    <source>
        <dbReference type="ARBA" id="ARBA00023015"/>
    </source>
</evidence>
<dbReference type="SUPFAM" id="SSF88946">
    <property type="entry name" value="Sigma2 domain of RNA polymerase sigma factors"/>
    <property type="match status" value="1"/>
</dbReference>
<dbReference type="InterPro" id="IPR007627">
    <property type="entry name" value="RNA_pol_sigma70_r2"/>
</dbReference>
<dbReference type="CDD" id="cd06171">
    <property type="entry name" value="Sigma70_r4"/>
    <property type="match status" value="1"/>
</dbReference>
<organism evidence="8 10">
    <name type="scientific">Burkholderia glumae</name>
    <name type="common">Pseudomonas glumae</name>
    <dbReference type="NCBI Taxonomy" id="337"/>
    <lineage>
        <taxon>Bacteria</taxon>
        <taxon>Pseudomonadati</taxon>
        <taxon>Pseudomonadota</taxon>
        <taxon>Betaproteobacteria</taxon>
        <taxon>Burkholderiales</taxon>
        <taxon>Burkholderiaceae</taxon>
        <taxon>Burkholderia</taxon>
    </lineage>
</organism>
<evidence type="ECO:0000313" key="11">
    <source>
        <dbReference type="Proteomes" id="UP001056386"/>
    </source>
</evidence>
<evidence type="ECO:0000259" key="7">
    <source>
        <dbReference type="Pfam" id="PF08281"/>
    </source>
</evidence>
<reference evidence="8 10" key="1">
    <citation type="submission" date="2020-12" db="EMBL/GenBank/DDBJ databases">
        <title>FDA dAtabase for Regulatory Grade micrObial Sequences (FDA-ARGOS): Supporting development and validation of Infectious Disease Dx tests.</title>
        <authorList>
            <person name="Minogue T."/>
            <person name="Wolcott M."/>
            <person name="Wasieloski L."/>
            <person name="Aguilar W."/>
            <person name="Moore D."/>
            <person name="Jaissle J."/>
            <person name="Tallon L."/>
            <person name="Sadzewicz L."/>
            <person name="Zhao X."/>
            <person name="Boylan J."/>
            <person name="Ott S."/>
            <person name="Bowen H."/>
            <person name="Vavikolanu K."/>
            <person name="Mehta A."/>
            <person name="Aluvathingal J."/>
            <person name="Nadendla S."/>
            <person name="Yan Y."/>
            <person name="Sichtig H."/>
        </authorList>
    </citation>
    <scope>NUCLEOTIDE SEQUENCE [LARGE SCALE GENOMIC DNA]</scope>
    <source>
        <strain evidence="8 10">FDAARGOS_949</strain>
        <plasmid evidence="8 10">unnamed1</plasmid>
    </source>
</reference>
<dbReference type="AlphaFoldDB" id="A0AAP9Y6I1"/>
<dbReference type="Gene3D" id="1.10.1740.10">
    <property type="match status" value="1"/>
</dbReference>
<keyword evidence="3" id="KW-0731">Sigma factor</keyword>
<dbReference type="Proteomes" id="UP001056386">
    <property type="component" value="Plasmid unnamed1"/>
</dbReference>
<name>A0AAP9Y6I1_BURGL</name>
<reference evidence="9" key="2">
    <citation type="submission" date="2022-06" db="EMBL/GenBank/DDBJ databases">
        <title>Draft genome sequence of Burkholderia glumae strain GR20004 isolated from rice panicle showing bacterial panicle blight.</title>
        <authorList>
            <person name="Choi S.Y."/>
            <person name="Lee Y.H."/>
        </authorList>
    </citation>
    <scope>NUCLEOTIDE SEQUENCE</scope>
    <source>
        <strain evidence="9">GR20004</strain>
        <plasmid evidence="9">unnamed1</plasmid>
    </source>
</reference>
<dbReference type="InterPro" id="IPR036388">
    <property type="entry name" value="WH-like_DNA-bd_sf"/>
</dbReference>
<evidence type="ECO:0000313" key="9">
    <source>
        <dbReference type="EMBL" id="USS44190.1"/>
    </source>
</evidence>
<keyword evidence="11" id="KW-1185">Reference proteome</keyword>
<evidence type="ECO:0000313" key="10">
    <source>
        <dbReference type="Proteomes" id="UP000594892"/>
    </source>
</evidence>
<dbReference type="GeneID" id="45693226"/>
<dbReference type="InterPro" id="IPR013249">
    <property type="entry name" value="RNA_pol_sigma70_r4_t2"/>
</dbReference>
<protein>
    <submittedName>
        <fullName evidence="8">Sigma-70 family RNA polymerase sigma factor</fullName>
    </submittedName>
</protein>
<dbReference type="Gene3D" id="1.10.10.10">
    <property type="entry name" value="Winged helix-like DNA-binding domain superfamily/Winged helix DNA-binding domain"/>
    <property type="match status" value="1"/>
</dbReference>
<evidence type="ECO:0000259" key="6">
    <source>
        <dbReference type="Pfam" id="PF04542"/>
    </source>
</evidence>
<comment type="similarity">
    <text evidence="1">Belongs to the sigma-70 factor family. ECF subfamily.</text>
</comment>
<dbReference type="InterPro" id="IPR013324">
    <property type="entry name" value="RNA_pol_sigma_r3/r4-like"/>
</dbReference>